<name>A0ABN3EDW9_9ACTN</name>
<comment type="cofactor">
    <cofactor evidence="1">
        <name>[4Fe-4S] cluster</name>
        <dbReference type="ChEBI" id="CHEBI:49883"/>
    </cofactor>
</comment>
<dbReference type="InterPro" id="IPR058240">
    <property type="entry name" value="rSAM_sf"/>
</dbReference>
<evidence type="ECO:0000256" key="4">
    <source>
        <dbReference type="ARBA" id="ARBA00023004"/>
    </source>
</evidence>
<dbReference type="SFLD" id="SFLDF00430">
    <property type="entry name" value="OxsB-like"/>
    <property type="match status" value="1"/>
</dbReference>
<dbReference type="PANTHER" id="PTHR43409:SF7">
    <property type="entry name" value="BLL1977 PROTEIN"/>
    <property type="match status" value="1"/>
</dbReference>
<keyword evidence="5" id="KW-0411">Iron-sulfur</keyword>
<reference evidence="7 8" key="1">
    <citation type="journal article" date="2019" name="Int. J. Syst. Evol. Microbiol.">
        <title>The Global Catalogue of Microorganisms (GCM) 10K type strain sequencing project: providing services to taxonomists for standard genome sequencing and annotation.</title>
        <authorList>
            <consortium name="The Broad Institute Genomics Platform"/>
            <consortium name="The Broad Institute Genome Sequencing Center for Infectious Disease"/>
            <person name="Wu L."/>
            <person name="Ma J."/>
        </authorList>
    </citation>
    <scope>NUCLEOTIDE SEQUENCE [LARGE SCALE GENOMIC DNA]</scope>
    <source>
        <strain evidence="7 8">JCM 7356</strain>
    </source>
</reference>
<dbReference type="InterPro" id="IPR034532">
    <property type="entry name" value="OxsB-like"/>
</dbReference>
<feature type="domain" description="B12-binding" evidence="6">
    <location>
        <begin position="125"/>
        <end position="263"/>
    </location>
</feature>
<dbReference type="Proteomes" id="UP001500305">
    <property type="component" value="Unassembled WGS sequence"/>
</dbReference>
<dbReference type="SFLD" id="SFLDS00029">
    <property type="entry name" value="Radical_SAM"/>
    <property type="match status" value="1"/>
</dbReference>
<dbReference type="Pfam" id="PF04055">
    <property type="entry name" value="Radical_SAM"/>
    <property type="match status" value="1"/>
</dbReference>
<dbReference type="InterPro" id="IPR051198">
    <property type="entry name" value="BchE-like"/>
</dbReference>
<evidence type="ECO:0000256" key="1">
    <source>
        <dbReference type="ARBA" id="ARBA00001966"/>
    </source>
</evidence>
<dbReference type="RefSeq" id="WP_344638165.1">
    <property type="nucleotide sequence ID" value="NZ_BAAATR010000020.1"/>
</dbReference>
<protein>
    <recommendedName>
        <fullName evidence="6">B12-binding domain-containing protein</fullName>
    </recommendedName>
</protein>
<dbReference type="SFLD" id="SFLDG01082">
    <property type="entry name" value="B12-binding_domain_containing"/>
    <property type="match status" value="1"/>
</dbReference>
<keyword evidence="3" id="KW-0479">Metal-binding</keyword>
<evidence type="ECO:0000313" key="8">
    <source>
        <dbReference type="Proteomes" id="UP001500305"/>
    </source>
</evidence>
<evidence type="ECO:0000259" key="6">
    <source>
        <dbReference type="PROSITE" id="PS51332"/>
    </source>
</evidence>
<accession>A0ABN3EDW9</accession>
<dbReference type="SUPFAM" id="SSF102114">
    <property type="entry name" value="Radical SAM enzymes"/>
    <property type="match status" value="1"/>
</dbReference>
<evidence type="ECO:0000256" key="2">
    <source>
        <dbReference type="ARBA" id="ARBA00022691"/>
    </source>
</evidence>
<keyword evidence="2" id="KW-0949">S-adenosyl-L-methionine</keyword>
<evidence type="ECO:0000256" key="5">
    <source>
        <dbReference type="ARBA" id="ARBA00023014"/>
    </source>
</evidence>
<dbReference type="PROSITE" id="PS51332">
    <property type="entry name" value="B12_BINDING"/>
    <property type="match status" value="1"/>
</dbReference>
<organism evidence="7 8">
    <name type="scientific">Kitasatospora cystarginea</name>
    <dbReference type="NCBI Taxonomy" id="58350"/>
    <lineage>
        <taxon>Bacteria</taxon>
        <taxon>Bacillati</taxon>
        <taxon>Actinomycetota</taxon>
        <taxon>Actinomycetes</taxon>
        <taxon>Kitasatosporales</taxon>
        <taxon>Streptomycetaceae</taxon>
        <taxon>Kitasatospora</taxon>
    </lineage>
</organism>
<dbReference type="InterPro" id="IPR007197">
    <property type="entry name" value="rSAM"/>
</dbReference>
<evidence type="ECO:0000256" key="3">
    <source>
        <dbReference type="ARBA" id="ARBA00022723"/>
    </source>
</evidence>
<gene>
    <name evidence="7" type="ORF">GCM10010430_43860</name>
</gene>
<dbReference type="InterPro" id="IPR006158">
    <property type="entry name" value="Cobalamin-bd"/>
</dbReference>
<comment type="caution">
    <text evidence="7">The sequence shown here is derived from an EMBL/GenBank/DDBJ whole genome shotgun (WGS) entry which is preliminary data.</text>
</comment>
<proteinExistence type="predicted"/>
<keyword evidence="8" id="KW-1185">Reference proteome</keyword>
<dbReference type="EMBL" id="BAAATR010000020">
    <property type="protein sequence ID" value="GAA2255289.1"/>
    <property type="molecule type" value="Genomic_DNA"/>
</dbReference>
<dbReference type="PANTHER" id="PTHR43409">
    <property type="entry name" value="ANAEROBIC MAGNESIUM-PROTOPORPHYRIN IX MONOMETHYL ESTER CYCLASE-RELATED"/>
    <property type="match status" value="1"/>
</dbReference>
<sequence length="721" mass="79632">MTTAVPLSAAAHRLRDVLDVIQPGTPEHLIAELDGLLIDPNALRATLGRHLGESAHRVRVSGTLDRRLVCIERPDGRWIVADLAGQAHTSRSWPAWATGHIELETPNSWLSNALIDESAAHRLSKPDVLLAALYHPENFPLPRFPLGISDVARAARSTLTGTVRLADMQLGTSIHELVKTIADQTPDILGISATFGQHDLLTTLLDAAFSLAEPPLIVVGGSLVARNERMLLDRYPDLLVARGAGEPTIRDVLAYWHGEISREEVQGIGYTGAARGEGTFQITRQRTTARPRASEQPAGDLFPELDLLPATLAAKGVGQCECSRGCTNYCSFCPRGHKGAWFGGDPGAFPWFLAEVRRVYDRYPHVPKVLYAVDEEFVGHEDGAVDRTLAMARTLHGAGFQWETSCRVDQVVRLDRDDAWHLERAAMWRELQDEGLRRCLFGIESGVDSILERFNKETTSDQNARAIRTLSTLGVPTRYTYITFDQLMTLEELKATYAFQGRTDLLLKPLPHLTPQEIVLGVQDPAFIAEHSTGRPFHTAVSYMLVSMECLTGAAYTRQATAAGLTGDELPQMGRVEARFQDWRIGQASHWAQLWVDRHFALDYTLKSLEKILAGETRKAVRAARVVLKDAAYTVFGHLIEAIDAVPLGTAESLGAEGMDRHLRRTLEGDLGELADRLAGTVRQVSRVLPRDLAVLLEHEHTRWVANSDWRLINAAESCGT</sequence>
<keyword evidence="4" id="KW-0408">Iron</keyword>
<evidence type="ECO:0000313" key="7">
    <source>
        <dbReference type="EMBL" id="GAA2255289.1"/>
    </source>
</evidence>